<evidence type="ECO:0000313" key="3">
    <source>
        <dbReference type="Proteomes" id="UP001189429"/>
    </source>
</evidence>
<feature type="compositionally biased region" description="Low complexity" evidence="1">
    <location>
        <begin position="166"/>
        <end position="181"/>
    </location>
</feature>
<sequence length="207" mass="21138">MLTEAEPEGAKEEEEEEDEEGGVEDRRGGVRRRERGTEIVPLMLPDSHQLPGLSPPWQEIPFPDGPPGCNRHQSPEGAIASISGSSATSPRPANCRATSPLPSKKTSVLGPSSTLASTRARIAAASDGGVPGQSSTRRGVYLGGTVGGAAAWNLLVASRALPPAPTGCSAAGGRSGATTTAPRNLQRWETSTTGTAAGSSRGGPPPR</sequence>
<protein>
    <submittedName>
        <fullName evidence="2">Uncharacterized protein</fullName>
    </submittedName>
</protein>
<accession>A0ABN9UUS4</accession>
<evidence type="ECO:0000313" key="2">
    <source>
        <dbReference type="EMBL" id="CAK0863626.1"/>
    </source>
</evidence>
<keyword evidence="3" id="KW-1185">Reference proteome</keyword>
<comment type="caution">
    <text evidence="2">The sequence shown here is derived from an EMBL/GenBank/DDBJ whole genome shotgun (WGS) entry which is preliminary data.</text>
</comment>
<dbReference type="EMBL" id="CAUYUJ010016282">
    <property type="protein sequence ID" value="CAK0863626.1"/>
    <property type="molecule type" value="Genomic_DNA"/>
</dbReference>
<feature type="region of interest" description="Disordered" evidence="1">
    <location>
        <begin position="1"/>
        <end position="114"/>
    </location>
</feature>
<organism evidence="2 3">
    <name type="scientific">Prorocentrum cordatum</name>
    <dbReference type="NCBI Taxonomy" id="2364126"/>
    <lineage>
        <taxon>Eukaryota</taxon>
        <taxon>Sar</taxon>
        <taxon>Alveolata</taxon>
        <taxon>Dinophyceae</taxon>
        <taxon>Prorocentrales</taxon>
        <taxon>Prorocentraceae</taxon>
        <taxon>Prorocentrum</taxon>
    </lineage>
</organism>
<evidence type="ECO:0000256" key="1">
    <source>
        <dbReference type="SAM" id="MobiDB-lite"/>
    </source>
</evidence>
<name>A0ABN9UUS4_9DINO</name>
<proteinExistence type="predicted"/>
<feature type="region of interest" description="Disordered" evidence="1">
    <location>
        <begin position="163"/>
        <end position="207"/>
    </location>
</feature>
<gene>
    <name evidence="2" type="ORF">PCOR1329_LOCUS51728</name>
</gene>
<feature type="compositionally biased region" description="Low complexity" evidence="1">
    <location>
        <begin position="77"/>
        <end position="87"/>
    </location>
</feature>
<feature type="compositionally biased region" description="Polar residues" evidence="1">
    <location>
        <begin position="88"/>
        <end position="114"/>
    </location>
</feature>
<reference evidence="2" key="1">
    <citation type="submission" date="2023-10" db="EMBL/GenBank/DDBJ databases">
        <authorList>
            <person name="Chen Y."/>
            <person name="Shah S."/>
            <person name="Dougan E. K."/>
            <person name="Thang M."/>
            <person name="Chan C."/>
        </authorList>
    </citation>
    <scope>NUCLEOTIDE SEQUENCE [LARGE SCALE GENOMIC DNA]</scope>
</reference>
<feature type="compositionally biased region" description="Low complexity" evidence="1">
    <location>
        <begin position="190"/>
        <end position="199"/>
    </location>
</feature>
<dbReference type="Proteomes" id="UP001189429">
    <property type="component" value="Unassembled WGS sequence"/>
</dbReference>
<feature type="compositionally biased region" description="Acidic residues" evidence="1">
    <location>
        <begin position="1"/>
        <end position="22"/>
    </location>
</feature>